<keyword evidence="2" id="KW-0040">ANK repeat</keyword>
<evidence type="ECO:0000256" key="2">
    <source>
        <dbReference type="ARBA" id="ARBA00023043"/>
    </source>
</evidence>
<feature type="compositionally biased region" description="Basic and acidic residues" evidence="3">
    <location>
        <begin position="676"/>
        <end position="692"/>
    </location>
</feature>
<dbReference type="EMBL" id="JAODUO010000282">
    <property type="protein sequence ID" value="KAK2184124.1"/>
    <property type="molecule type" value="Genomic_DNA"/>
</dbReference>
<feature type="region of interest" description="Disordered" evidence="3">
    <location>
        <begin position="676"/>
        <end position="712"/>
    </location>
</feature>
<dbReference type="SUPFAM" id="SSF50729">
    <property type="entry name" value="PH domain-like"/>
    <property type="match status" value="1"/>
</dbReference>
<dbReference type="PROSITE" id="PS01179">
    <property type="entry name" value="PID"/>
    <property type="match status" value="1"/>
</dbReference>
<dbReference type="Proteomes" id="UP001209878">
    <property type="component" value="Unassembled WGS sequence"/>
</dbReference>
<dbReference type="Pfam" id="PF00536">
    <property type="entry name" value="SAM_1"/>
    <property type="match status" value="2"/>
</dbReference>
<evidence type="ECO:0000256" key="3">
    <source>
        <dbReference type="SAM" id="MobiDB-lite"/>
    </source>
</evidence>
<feature type="domain" description="SAM" evidence="5">
    <location>
        <begin position="501"/>
        <end position="567"/>
    </location>
</feature>
<dbReference type="PROSITE" id="PS50105">
    <property type="entry name" value="SAM_DOMAIN"/>
    <property type="match status" value="2"/>
</dbReference>
<feature type="domain" description="PID" evidence="4">
    <location>
        <begin position="747"/>
        <end position="846"/>
    </location>
</feature>
<feature type="compositionally biased region" description="Pro residues" evidence="3">
    <location>
        <begin position="259"/>
        <end position="269"/>
    </location>
</feature>
<dbReference type="InterPro" id="IPR006020">
    <property type="entry name" value="PTB/PI_dom"/>
</dbReference>
<feature type="compositionally biased region" description="Basic and acidic residues" evidence="3">
    <location>
        <begin position="421"/>
        <end position="432"/>
    </location>
</feature>
<feature type="compositionally biased region" description="Polar residues" evidence="3">
    <location>
        <begin position="159"/>
        <end position="174"/>
    </location>
</feature>
<feature type="region of interest" description="Disordered" evidence="3">
    <location>
        <begin position="394"/>
        <end position="448"/>
    </location>
</feature>
<dbReference type="SMART" id="SM00462">
    <property type="entry name" value="PTB"/>
    <property type="match status" value="1"/>
</dbReference>
<feature type="compositionally biased region" description="Polar residues" evidence="3">
    <location>
        <begin position="228"/>
        <end position="244"/>
    </location>
</feature>
<dbReference type="InterPro" id="IPR033635">
    <property type="entry name" value="ANKS1/Caskin"/>
</dbReference>
<reference evidence="6" key="1">
    <citation type="journal article" date="2023" name="Mol. Biol. Evol.">
        <title>Third-Generation Sequencing Reveals the Adaptive Role of the Epigenome in Three Deep-Sea Polychaetes.</title>
        <authorList>
            <person name="Perez M."/>
            <person name="Aroh O."/>
            <person name="Sun Y."/>
            <person name="Lan Y."/>
            <person name="Juniper S.K."/>
            <person name="Young C.R."/>
            <person name="Angers B."/>
            <person name="Qian P.Y."/>
        </authorList>
    </citation>
    <scope>NUCLEOTIDE SEQUENCE</scope>
    <source>
        <strain evidence="6">R07B-5</strain>
    </source>
</reference>
<feature type="domain" description="SAM" evidence="5">
    <location>
        <begin position="574"/>
        <end position="633"/>
    </location>
</feature>
<dbReference type="Gene3D" id="1.10.150.50">
    <property type="entry name" value="Transcription Factor, Ets-1"/>
    <property type="match status" value="2"/>
</dbReference>
<protein>
    <submittedName>
        <fullName evidence="6">Uncharacterized protein</fullName>
    </submittedName>
</protein>
<dbReference type="PANTHER" id="PTHR24174:SF1">
    <property type="entry name" value="IP14385P"/>
    <property type="match status" value="1"/>
</dbReference>
<dbReference type="SMART" id="SM00454">
    <property type="entry name" value="SAM"/>
    <property type="match status" value="2"/>
</dbReference>
<dbReference type="SUPFAM" id="SSF47769">
    <property type="entry name" value="SAM/Pointed domain"/>
    <property type="match status" value="2"/>
</dbReference>
<evidence type="ECO:0000256" key="1">
    <source>
        <dbReference type="ARBA" id="ARBA00022737"/>
    </source>
</evidence>
<feature type="compositionally biased region" description="Basic and acidic residues" evidence="3">
    <location>
        <begin position="400"/>
        <end position="413"/>
    </location>
</feature>
<sequence length="860" mass="94595">MSSTGSSIQEAPPVPPKLCDPRVEEPIYDTPMPVSMATRSVPAPIPKPRLLLPSSGLTGSTNSLPHSPTDSTRGVTPKKPPRRHPPSPRGGGGKTAEICHERHGNVSMATHPADRERGRSVDDRSPSAGSRTGSERSENERTESESSDSGLRYRASVRVQVSGSQPLMTTTSSSRTDKILSVPVERVEATCEVCEDGTEYFVSEKTPPADGEQKTGMSHDKTSHDTQETVTSSTRPPSLEFSSQRARDFPLSPTGYIQPPTPDHPPPSPSRAACDIQEQINPWEKRRSKDMETITEAELLSQSAVPAPRPWEQGTVDPTSGLLQLLREHTGRRSTSSQGDPIEIVNNENNPFLGLCKGSIPLDERRPKSTLYENLLTQQRRRESAPVQCATFDPVVEEGGDPHNQDDGKKEAVMMRSTSRMSERKTKSDLDQNRNCAPTIQKGEDGGEHALDETEEWAKIADIMASFGGGITRESLFLDLLERDFRALLTAAVDRTRQDGPPMQSVGDWLDSLGLPQYENTLVANGFDDMDFMGPNVLDRNDLLELNITDPDHQDRILTAAAKVPRVKSIAEDCAPTSVEEWLRTLRLSDYLDTFQRNNFTTVDKVRNVWELELNSVLDAVTLGHRKRILASLSIPSSEVGGANGGRDPTDHRRTMKWSFSLSERRNVDSLDLFKDYTKEEDREEGGRDTGTRDNIPGQQPQGSQGPSADVSHCEAISLRPPQGGDGGVGGVRQWRHKPEVLVKGCCNYSAQYLGSALVKQLQGVESTKDAINKMKKSSSTIGKVPVIILSISYQGVKFIDAKSKRVICEHAISNIFCACQDGDNLNYFAYITKDLMSDRHYCHVFNVKSTVSSPATTTT</sequence>
<feature type="region of interest" description="Disordered" evidence="3">
    <location>
        <begin position="196"/>
        <end position="273"/>
    </location>
</feature>
<evidence type="ECO:0000259" key="5">
    <source>
        <dbReference type="PROSITE" id="PS50105"/>
    </source>
</evidence>
<dbReference type="AlphaFoldDB" id="A0AAD9NX57"/>
<dbReference type="Gene3D" id="2.30.29.30">
    <property type="entry name" value="Pleckstrin-homology domain (PH domain)/Phosphotyrosine-binding domain (PTB)"/>
    <property type="match status" value="1"/>
</dbReference>
<dbReference type="Pfam" id="PF00640">
    <property type="entry name" value="PID"/>
    <property type="match status" value="1"/>
</dbReference>
<dbReference type="InterPro" id="IPR011993">
    <property type="entry name" value="PH-like_dom_sf"/>
</dbReference>
<feature type="compositionally biased region" description="Basic and acidic residues" evidence="3">
    <location>
        <begin position="211"/>
        <end position="227"/>
    </location>
</feature>
<dbReference type="InterPro" id="IPR013761">
    <property type="entry name" value="SAM/pointed_sf"/>
</dbReference>
<feature type="compositionally biased region" description="Basic and acidic residues" evidence="3">
    <location>
        <begin position="133"/>
        <end position="144"/>
    </location>
</feature>
<gene>
    <name evidence="6" type="ORF">NP493_281g02034</name>
</gene>
<evidence type="ECO:0000313" key="6">
    <source>
        <dbReference type="EMBL" id="KAK2184124.1"/>
    </source>
</evidence>
<dbReference type="GO" id="GO:0005829">
    <property type="term" value="C:cytosol"/>
    <property type="evidence" value="ECO:0007669"/>
    <property type="project" value="TreeGrafter"/>
</dbReference>
<keyword evidence="1" id="KW-0677">Repeat</keyword>
<feature type="region of interest" description="Disordered" evidence="3">
    <location>
        <begin position="1"/>
        <end position="177"/>
    </location>
</feature>
<proteinExistence type="predicted"/>
<keyword evidence="7" id="KW-1185">Reference proteome</keyword>
<feature type="compositionally biased region" description="Basic and acidic residues" evidence="3">
    <location>
        <begin position="112"/>
        <end position="125"/>
    </location>
</feature>
<evidence type="ECO:0000259" key="4">
    <source>
        <dbReference type="PROSITE" id="PS01179"/>
    </source>
</evidence>
<feature type="compositionally biased region" description="Low complexity" evidence="3">
    <location>
        <begin position="50"/>
        <end position="65"/>
    </location>
</feature>
<dbReference type="InterPro" id="IPR001660">
    <property type="entry name" value="SAM"/>
</dbReference>
<organism evidence="6 7">
    <name type="scientific">Ridgeia piscesae</name>
    <name type="common">Tubeworm</name>
    <dbReference type="NCBI Taxonomy" id="27915"/>
    <lineage>
        <taxon>Eukaryota</taxon>
        <taxon>Metazoa</taxon>
        <taxon>Spiralia</taxon>
        <taxon>Lophotrochozoa</taxon>
        <taxon>Annelida</taxon>
        <taxon>Polychaeta</taxon>
        <taxon>Sedentaria</taxon>
        <taxon>Canalipalpata</taxon>
        <taxon>Sabellida</taxon>
        <taxon>Siboglinidae</taxon>
        <taxon>Ridgeia</taxon>
    </lineage>
</organism>
<dbReference type="PANTHER" id="PTHR24174">
    <property type="entry name" value="ANKYRIN REPEAT AND STERILE ALPHA MOTIF DOMAIN-CONTAINING PROTEIN 1"/>
    <property type="match status" value="1"/>
</dbReference>
<accession>A0AAD9NX57</accession>
<feature type="compositionally biased region" description="Low complexity" evidence="3">
    <location>
        <begin position="693"/>
        <end position="708"/>
    </location>
</feature>
<name>A0AAD9NX57_RIDPI</name>
<evidence type="ECO:0000313" key="7">
    <source>
        <dbReference type="Proteomes" id="UP001209878"/>
    </source>
</evidence>
<comment type="caution">
    <text evidence="6">The sequence shown here is derived from an EMBL/GenBank/DDBJ whole genome shotgun (WGS) entry which is preliminary data.</text>
</comment>